<dbReference type="Proteomes" id="UP000317327">
    <property type="component" value="Unassembled WGS sequence"/>
</dbReference>
<reference evidence="1 2" key="1">
    <citation type="submission" date="2019-01" db="EMBL/GenBank/DDBJ databases">
        <title>Whole genome shotgun sequencing of Pseudomonas spp. isolated by its ability to degrade furfural.</title>
        <authorList>
            <person name="Donoso R."/>
            <person name="Farkas C."/>
            <person name="Villegas P."/>
            <person name="Gonzales-Toro F."/>
            <person name="Guajardo-Parra M."/>
            <person name="Araya-Nail M."/>
            <person name="Morgante V."/>
            <person name="Perez-Pantoja D."/>
        </authorList>
    </citation>
    <scope>NUCLEOTIDE SEQUENCE [LARGE SCALE GENOMIC DNA]</scope>
    <source>
        <strain evidence="1 2">VN231</strain>
    </source>
</reference>
<dbReference type="EMBL" id="SCFV01000003">
    <property type="protein sequence ID" value="TRO19416.1"/>
    <property type="molecule type" value="Genomic_DNA"/>
</dbReference>
<evidence type="ECO:0000313" key="1">
    <source>
        <dbReference type="EMBL" id="TRO19416.1"/>
    </source>
</evidence>
<dbReference type="InterPro" id="IPR021398">
    <property type="entry name" value="DUF3037"/>
</dbReference>
<sequence length="278" mass="32079">MNYVCNYSILRFLPYPETGEFVNIGIVLLSNNGEFRYKVAARRQRVTRFFPTLDYKVYLRARNEVEREFARLVGFFAKHREQVTVSTAAFRHLISPRETMMRFSAPGTITTHNVAEEMEALFDHYVNHSFATKEYQEKVLERQLGRLLYNSNLKQRYSEQRLGNSEYDVRFPFVLMEDQMAVQAIKPVFLGQPEPGKIYEHGDAWVAKVRRLNAAGRLAKDTLIIAEPPAPGAPKLNKAYREMTGELAAYEGVRVISSELPDNQLLDEIKRGVPETKH</sequence>
<dbReference type="RefSeq" id="WP_143500959.1">
    <property type="nucleotide sequence ID" value="NZ_SCFV01000003.1"/>
</dbReference>
<proteinExistence type="predicted"/>
<gene>
    <name evidence="1" type="ORF">EQ836_07790</name>
</gene>
<protein>
    <submittedName>
        <fullName evidence="1">DUF3037 domain-containing protein</fullName>
    </submittedName>
</protein>
<evidence type="ECO:0000313" key="2">
    <source>
        <dbReference type="Proteomes" id="UP000317327"/>
    </source>
</evidence>
<organism evidence="1 2">
    <name type="scientific">Ectopseudomonas mendocina</name>
    <name type="common">Pseudomonas mendocina</name>
    <dbReference type="NCBI Taxonomy" id="300"/>
    <lineage>
        <taxon>Bacteria</taxon>
        <taxon>Pseudomonadati</taxon>
        <taxon>Pseudomonadota</taxon>
        <taxon>Gammaproteobacteria</taxon>
        <taxon>Pseudomonadales</taxon>
        <taxon>Pseudomonadaceae</taxon>
        <taxon>Ectopseudomonas</taxon>
    </lineage>
</organism>
<comment type="caution">
    <text evidence="1">The sequence shown here is derived from an EMBL/GenBank/DDBJ whole genome shotgun (WGS) entry which is preliminary data.</text>
</comment>
<dbReference type="AlphaFoldDB" id="A0ABD7RXW7"/>
<dbReference type="Pfam" id="PF11236">
    <property type="entry name" value="DUF3037"/>
    <property type="match status" value="1"/>
</dbReference>
<name>A0ABD7RXW7_ECTME</name>
<accession>A0ABD7RXW7</accession>